<organism evidence="2 3">
    <name type="scientific">Thalassoglobus polymorphus</name>
    <dbReference type="NCBI Taxonomy" id="2527994"/>
    <lineage>
        <taxon>Bacteria</taxon>
        <taxon>Pseudomonadati</taxon>
        <taxon>Planctomycetota</taxon>
        <taxon>Planctomycetia</taxon>
        <taxon>Planctomycetales</taxon>
        <taxon>Planctomycetaceae</taxon>
        <taxon>Thalassoglobus</taxon>
    </lineage>
</organism>
<sequence precursor="true">MRVSIQSASMAIVCALGLTALLSAELFAQDNVRSDHRLPPGVLLYGATPDIPATYEAFKNTSYGQLINSPELEEFRVQLLEKFQEEASEGLEKIESELGMPLSDLAALLAGDATISIVRPIGQPLGAVIFLEYGDHQDIVDRLIELSDQGINDETGFEKQTEEYAETKLNYYTITTEHPDYSEIDITYFMKDGQFVLTSSRSLAESVLDLWDGKSDQTFAKDEFYSAILKQCATTDGSTPDTIWYVNPIGLTTAALELVPQAKPFVNLIPLYLPTLGLNRLKASGSTMELDADEFNIVSKSMIYVDRPASGILRMFELRETIEGVPSWVPADVTQFFATDWNVSGAYEALEAVVDGFMGPGAFDRQVTDLTRQANQDNLHLKRDIADVLSGKLQGYYKQKFEDADVDVQFAISIGVTDEDKAWKLIEAAVESAGEVQEHDIRGNRAYSVITPDDAEIAITIQDGQIFLASKMDRLWEVVEGKAGGDALKDSAEFKRGQKHFPAKVSMLSFQSPKSTLRDPYEKLRLGEYDAATEGEFDFSVLPPFEKIEKYLTPTFSYLQPIEKGAYSVQFGLKPTK</sequence>
<keyword evidence="3" id="KW-1185">Reference proteome</keyword>
<gene>
    <name evidence="2" type="ORF">Mal48_12890</name>
</gene>
<evidence type="ECO:0000313" key="2">
    <source>
        <dbReference type="EMBL" id="QDT32049.1"/>
    </source>
</evidence>
<dbReference type="KEGG" id="tpol:Mal48_12890"/>
<keyword evidence="1" id="KW-0732">Signal</keyword>
<feature type="chain" id="PRO_5022109367" description="DUF3352 domain-containing protein" evidence="1">
    <location>
        <begin position="29"/>
        <end position="577"/>
    </location>
</feature>
<dbReference type="RefSeq" id="WP_145197072.1">
    <property type="nucleotide sequence ID" value="NZ_CP036267.1"/>
</dbReference>
<evidence type="ECO:0000313" key="3">
    <source>
        <dbReference type="Proteomes" id="UP000315724"/>
    </source>
</evidence>
<evidence type="ECO:0008006" key="4">
    <source>
        <dbReference type="Google" id="ProtNLM"/>
    </source>
</evidence>
<dbReference type="OrthoDB" id="253793at2"/>
<dbReference type="Proteomes" id="UP000315724">
    <property type="component" value="Chromosome"/>
</dbReference>
<feature type="signal peptide" evidence="1">
    <location>
        <begin position="1"/>
        <end position="28"/>
    </location>
</feature>
<dbReference type="AlphaFoldDB" id="A0A517QK82"/>
<reference evidence="2 3" key="1">
    <citation type="submission" date="2019-02" db="EMBL/GenBank/DDBJ databases">
        <title>Deep-cultivation of Planctomycetes and their phenomic and genomic characterization uncovers novel biology.</title>
        <authorList>
            <person name="Wiegand S."/>
            <person name="Jogler M."/>
            <person name="Boedeker C."/>
            <person name="Pinto D."/>
            <person name="Vollmers J."/>
            <person name="Rivas-Marin E."/>
            <person name="Kohn T."/>
            <person name="Peeters S.H."/>
            <person name="Heuer A."/>
            <person name="Rast P."/>
            <person name="Oberbeckmann S."/>
            <person name="Bunk B."/>
            <person name="Jeske O."/>
            <person name="Meyerdierks A."/>
            <person name="Storesund J.E."/>
            <person name="Kallscheuer N."/>
            <person name="Luecker S."/>
            <person name="Lage O.M."/>
            <person name="Pohl T."/>
            <person name="Merkel B.J."/>
            <person name="Hornburger P."/>
            <person name="Mueller R.-W."/>
            <person name="Bruemmer F."/>
            <person name="Labrenz M."/>
            <person name="Spormann A.M."/>
            <person name="Op den Camp H."/>
            <person name="Overmann J."/>
            <person name="Amann R."/>
            <person name="Jetten M.S.M."/>
            <person name="Mascher T."/>
            <person name="Medema M.H."/>
            <person name="Devos D.P."/>
            <person name="Kaster A.-K."/>
            <person name="Ovreas L."/>
            <person name="Rohde M."/>
            <person name="Galperin M.Y."/>
            <person name="Jogler C."/>
        </authorList>
    </citation>
    <scope>NUCLEOTIDE SEQUENCE [LARGE SCALE GENOMIC DNA]</scope>
    <source>
        <strain evidence="2 3">Mal48</strain>
    </source>
</reference>
<evidence type="ECO:0000256" key="1">
    <source>
        <dbReference type="SAM" id="SignalP"/>
    </source>
</evidence>
<accession>A0A517QK82</accession>
<dbReference type="EMBL" id="CP036267">
    <property type="protein sequence ID" value="QDT32049.1"/>
    <property type="molecule type" value="Genomic_DNA"/>
</dbReference>
<proteinExistence type="predicted"/>
<protein>
    <recommendedName>
        <fullName evidence="4">DUF3352 domain-containing protein</fullName>
    </recommendedName>
</protein>
<name>A0A517QK82_9PLAN</name>